<accession>U6JUP1</accession>
<dbReference type="OrthoDB" id="347313at2759"/>
<evidence type="ECO:0000313" key="3">
    <source>
        <dbReference type="Proteomes" id="UP000030744"/>
    </source>
</evidence>
<gene>
    <name evidence="2" type="ORF">EMH_0093680</name>
</gene>
<dbReference type="RefSeq" id="XP_013350360.1">
    <property type="nucleotide sequence ID" value="XM_013494906.1"/>
</dbReference>
<name>U6JUP1_9EIME</name>
<protein>
    <submittedName>
        <fullName evidence="2">SAG family member</fullName>
    </submittedName>
</protein>
<dbReference type="EMBL" id="HG680208">
    <property type="protein sequence ID" value="CDJ27782.1"/>
    <property type="molecule type" value="Genomic_DNA"/>
</dbReference>
<dbReference type="AlphaFoldDB" id="U6JUP1"/>
<keyword evidence="1" id="KW-0812">Transmembrane</keyword>
<reference evidence="2" key="1">
    <citation type="submission" date="2013-10" db="EMBL/GenBank/DDBJ databases">
        <title>Genomic analysis of the causative agents of coccidiosis in chickens.</title>
        <authorList>
            <person name="Reid A.J."/>
            <person name="Blake D."/>
            <person name="Billington K."/>
            <person name="Browne H."/>
            <person name="Dunn M."/>
            <person name="Hung S."/>
            <person name="Kawahara F."/>
            <person name="Miranda-Saavedra D."/>
            <person name="Mourier T."/>
            <person name="Nagra H."/>
            <person name="Otto T.D."/>
            <person name="Rawlings N."/>
            <person name="Sanchez A."/>
            <person name="Sanders M."/>
            <person name="Subramaniam C."/>
            <person name="Tay Y."/>
            <person name="Dear P."/>
            <person name="Doerig C."/>
            <person name="Gruber A."/>
            <person name="Parkinson J."/>
            <person name="Shirley M."/>
            <person name="Wan K.L."/>
            <person name="Berriman M."/>
            <person name="Tomley F."/>
            <person name="Pain A."/>
        </authorList>
    </citation>
    <scope>NUCLEOTIDE SEQUENCE [LARGE SCALE GENOMIC DNA]</scope>
    <source>
        <strain evidence="2">Houghton</strain>
    </source>
</reference>
<dbReference type="Pfam" id="PF11054">
    <property type="entry name" value="Surface_antigen"/>
    <property type="match status" value="3"/>
</dbReference>
<organism evidence="2 3">
    <name type="scientific">Eimeria mitis</name>
    <dbReference type="NCBI Taxonomy" id="44415"/>
    <lineage>
        <taxon>Eukaryota</taxon>
        <taxon>Sar</taxon>
        <taxon>Alveolata</taxon>
        <taxon>Apicomplexa</taxon>
        <taxon>Conoidasida</taxon>
        <taxon>Coccidia</taxon>
        <taxon>Eucoccidiorida</taxon>
        <taxon>Eimeriorina</taxon>
        <taxon>Eimeriidae</taxon>
        <taxon>Eimeria</taxon>
    </lineage>
</organism>
<keyword evidence="3" id="KW-1185">Reference proteome</keyword>
<dbReference type="VEuPathDB" id="ToxoDB:EMH_0093680"/>
<dbReference type="Proteomes" id="UP000030744">
    <property type="component" value="Unassembled WGS sequence"/>
</dbReference>
<keyword evidence="1" id="KW-1133">Transmembrane helix</keyword>
<dbReference type="GeneID" id="25383517"/>
<dbReference type="InterPro" id="IPR021288">
    <property type="entry name" value="Surface_antigen"/>
</dbReference>
<reference evidence="2" key="2">
    <citation type="submission" date="2013-10" db="EMBL/GenBank/DDBJ databases">
        <authorList>
            <person name="Aslett M."/>
        </authorList>
    </citation>
    <scope>NUCLEOTIDE SEQUENCE [LARGE SCALE GENOMIC DNA]</scope>
    <source>
        <strain evidence="2">Houghton</strain>
    </source>
</reference>
<sequence length="560" mass="60990">MSDGTASDDLGTFLTATTCANLKSGEYNHIVDNSGKKFVISATKSESFRRSEDITCAEALEEWKKGFELFEEFPSVYQEQQEPYNNPNAVGLVSLLSDTAQVIRCGLTTGCTDKVFVCYFKPAGFDVEQLPVSRKMWHKLEASHKKKPTLKGHEDEHEDCLTAVNDVRTVAGLDLPKFVAPHKGKSLRKKRSIVKGTNYEEALYNLTCEEIEQSKIDPTVAEDYTLIYAVGDESGTAPTAAQAVEVWKTGFSKLGTDLPPAFKKRVLARSEVDKEEITGEIYYDNVVAGFASLMADGEREMLCYNATGCKKSALICFITEATLVEEEEPISETTWNKILALAEDSGDNGATDGEIKFTKLGEKENCLTEINEFRTQDNLGLNAFVAEKSATEEEPKEVAEAELDELLKGLTCSTLKSGKATILSTDTKRSLIYHSGTSATCSDAVDAWKKGYEKFSDVDIPPKYTADEELYKTGAATNFISLVSEGEETVATCYSVTGCSEKGLACVLDPAVFEKDKSPITEETWTKVAAVLSSGVGAASAYGALLSSAFVVVGLFALNF</sequence>
<evidence type="ECO:0000313" key="2">
    <source>
        <dbReference type="EMBL" id="CDJ27782.1"/>
    </source>
</evidence>
<evidence type="ECO:0000256" key="1">
    <source>
        <dbReference type="SAM" id="Phobius"/>
    </source>
</evidence>
<feature type="transmembrane region" description="Helical" evidence="1">
    <location>
        <begin position="539"/>
        <end position="558"/>
    </location>
</feature>
<keyword evidence="1" id="KW-0472">Membrane</keyword>
<proteinExistence type="predicted"/>